<feature type="compositionally biased region" description="Basic and acidic residues" evidence="1">
    <location>
        <begin position="51"/>
        <end position="73"/>
    </location>
</feature>
<accession>A0A3L6DV72</accession>
<organism evidence="2">
    <name type="scientific">Zea mays</name>
    <name type="common">Maize</name>
    <dbReference type="NCBI Taxonomy" id="4577"/>
    <lineage>
        <taxon>Eukaryota</taxon>
        <taxon>Viridiplantae</taxon>
        <taxon>Streptophyta</taxon>
        <taxon>Embryophyta</taxon>
        <taxon>Tracheophyta</taxon>
        <taxon>Spermatophyta</taxon>
        <taxon>Magnoliopsida</taxon>
        <taxon>Liliopsida</taxon>
        <taxon>Poales</taxon>
        <taxon>Poaceae</taxon>
        <taxon>PACMAD clade</taxon>
        <taxon>Panicoideae</taxon>
        <taxon>Andropogonodae</taxon>
        <taxon>Andropogoneae</taxon>
        <taxon>Tripsacinae</taxon>
        <taxon>Zea</taxon>
    </lineage>
</organism>
<feature type="compositionally biased region" description="Basic residues" evidence="1">
    <location>
        <begin position="78"/>
        <end position="88"/>
    </location>
</feature>
<dbReference type="AlphaFoldDB" id="A0A3L6DV72"/>
<sequence length="124" mass="13237">MNRQGDDASREKERGARYGGLKEGDPGWGWTPAGERTSTWEELGRAGALAGEKEKVRASGTERRQLARVEKLPGRSSGRARHGRRSRRAQGGAEPNQGLGHGTGGASRESRRDGCAGKKTARAG</sequence>
<feature type="compositionally biased region" description="Basic and acidic residues" evidence="1">
    <location>
        <begin position="1"/>
        <end position="25"/>
    </location>
</feature>
<feature type="region of interest" description="Disordered" evidence="1">
    <location>
        <begin position="1"/>
        <end position="124"/>
    </location>
</feature>
<proteinExistence type="predicted"/>
<protein>
    <submittedName>
        <fullName evidence="2">Uncharacterized protein</fullName>
    </submittedName>
</protein>
<dbReference type="Proteomes" id="UP000251960">
    <property type="component" value="Chromosome 8"/>
</dbReference>
<gene>
    <name evidence="2" type="ORF">Zm00014a_042097</name>
</gene>
<reference evidence="2" key="1">
    <citation type="journal article" date="2018" name="Nat. Genet.">
        <title>Extensive intraspecific gene order and gene structural variations between Mo17 and other maize genomes.</title>
        <authorList>
            <person name="Sun S."/>
            <person name="Zhou Y."/>
            <person name="Chen J."/>
            <person name="Shi J."/>
            <person name="Zhao H."/>
            <person name="Zhao H."/>
            <person name="Song W."/>
            <person name="Zhang M."/>
            <person name="Cui Y."/>
            <person name="Dong X."/>
            <person name="Liu H."/>
            <person name="Ma X."/>
            <person name="Jiao Y."/>
            <person name="Wang B."/>
            <person name="Wei X."/>
            <person name="Stein J.C."/>
            <person name="Glaubitz J.C."/>
            <person name="Lu F."/>
            <person name="Yu G."/>
            <person name="Liang C."/>
            <person name="Fengler K."/>
            <person name="Li B."/>
            <person name="Rafalski A."/>
            <person name="Schnable P.S."/>
            <person name="Ware D.H."/>
            <person name="Buckler E.S."/>
            <person name="Lai J."/>
        </authorList>
    </citation>
    <scope>NUCLEOTIDE SEQUENCE [LARGE SCALE GENOMIC DNA]</scope>
    <source>
        <tissue evidence="2">Seedling</tissue>
    </source>
</reference>
<evidence type="ECO:0000313" key="2">
    <source>
        <dbReference type="EMBL" id="PWZ12003.1"/>
    </source>
</evidence>
<comment type="caution">
    <text evidence="2">The sequence shown here is derived from an EMBL/GenBank/DDBJ whole genome shotgun (WGS) entry which is preliminary data.</text>
</comment>
<name>A0A3L6DV72_MAIZE</name>
<evidence type="ECO:0000256" key="1">
    <source>
        <dbReference type="SAM" id="MobiDB-lite"/>
    </source>
</evidence>
<dbReference type="EMBL" id="NCVQ01000009">
    <property type="protein sequence ID" value="PWZ12003.1"/>
    <property type="molecule type" value="Genomic_DNA"/>
</dbReference>